<evidence type="ECO:0000313" key="1">
    <source>
        <dbReference type="EMBL" id="KAJ7678349.1"/>
    </source>
</evidence>
<gene>
    <name evidence="1" type="ORF">B0H17DRAFT_1206806</name>
</gene>
<name>A0AAD7G8Q8_MYCRO</name>
<comment type="caution">
    <text evidence="1">The sequence shown here is derived from an EMBL/GenBank/DDBJ whole genome shotgun (WGS) entry which is preliminary data.</text>
</comment>
<keyword evidence="2" id="KW-1185">Reference proteome</keyword>
<dbReference type="AlphaFoldDB" id="A0AAD7G8Q8"/>
<organism evidence="1 2">
    <name type="scientific">Mycena rosella</name>
    <name type="common">Pink bonnet</name>
    <name type="synonym">Agaricus rosellus</name>
    <dbReference type="NCBI Taxonomy" id="1033263"/>
    <lineage>
        <taxon>Eukaryota</taxon>
        <taxon>Fungi</taxon>
        <taxon>Dikarya</taxon>
        <taxon>Basidiomycota</taxon>
        <taxon>Agaricomycotina</taxon>
        <taxon>Agaricomycetes</taxon>
        <taxon>Agaricomycetidae</taxon>
        <taxon>Agaricales</taxon>
        <taxon>Marasmiineae</taxon>
        <taxon>Mycenaceae</taxon>
        <taxon>Mycena</taxon>
    </lineage>
</organism>
<accession>A0AAD7G8Q8</accession>
<reference evidence="1" key="1">
    <citation type="submission" date="2023-03" db="EMBL/GenBank/DDBJ databases">
        <title>Massive genome expansion in bonnet fungi (Mycena s.s.) driven by repeated elements and novel gene families across ecological guilds.</title>
        <authorList>
            <consortium name="Lawrence Berkeley National Laboratory"/>
            <person name="Harder C.B."/>
            <person name="Miyauchi S."/>
            <person name="Viragh M."/>
            <person name="Kuo A."/>
            <person name="Thoen E."/>
            <person name="Andreopoulos B."/>
            <person name="Lu D."/>
            <person name="Skrede I."/>
            <person name="Drula E."/>
            <person name="Henrissat B."/>
            <person name="Morin E."/>
            <person name="Kohler A."/>
            <person name="Barry K."/>
            <person name="LaButti K."/>
            <person name="Morin E."/>
            <person name="Salamov A."/>
            <person name="Lipzen A."/>
            <person name="Mereny Z."/>
            <person name="Hegedus B."/>
            <person name="Baldrian P."/>
            <person name="Stursova M."/>
            <person name="Weitz H."/>
            <person name="Taylor A."/>
            <person name="Grigoriev I.V."/>
            <person name="Nagy L.G."/>
            <person name="Martin F."/>
            <person name="Kauserud H."/>
        </authorList>
    </citation>
    <scope>NUCLEOTIDE SEQUENCE</scope>
    <source>
        <strain evidence="1">CBHHK067</strain>
    </source>
</reference>
<dbReference type="EMBL" id="JARKIE010000135">
    <property type="protein sequence ID" value="KAJ7678349.1"/>
    <property type="molecule type" value="Genomic_DNA"/>
</dbReference>
<evidence type="ECO:0000313" key="2">
    <source>
        <dbReference type="Proteomes" id="UP001221757"/>
    </source>
</evidence>
<protein>
    <submittedName>
        <fullName evidence="1">Uncharacterized protein</fullName>
    </submittedName>
</protein>
<dbReference type="Proteomes" id="UP001221757">
    <property type="component" value="Unassembled WGS sequence"/>
</dbReference>
<sequence length="142" mass="15947">MLFLNVSTARTEIALATTEPWTAIDVDKPMSDLTSLLDAWTKRAGSRMLSISFPDDPIVIAAIIERHAHQLQALKMYRDSGDIALVAAAGPFPLLKTLTPDTQETMDLFRVCSNIVECTLDDVFTMRIHTQKKIWFFRAYGT</sequence>
<proteinExistence type="predicted"/>